<proteinExistence type="predicted"/>
<dbReference type="EMBL" id="ABCS01000154">
    <property type="protein sequence ID" value="EDM74016.1"/>
    <property type="molecule type" value="Genomic_DNA"/>
</dbReference>
<dbReference type="STRING" id="391625.PPSIR1_35537"/>
<evidence type="ECO:0000313" key="1">
    <source>
        <dbReference type="EMBL" id="EDM74016.1"/>
    </source>
</evidence>
<evidence type="ECO:0000313" key="2">
    <source>
        <dbReference type="Proteomes" id="UP000005801"/>
    </source>
</evidence>
<comment type="caution">
    <text evidence="1">The sequence shown here is derived from an EMBL/GenBank/DDBJ whole genome shotgun (WGS) entry which is preliminary data.</text>
</comment>
<sequence>MRTGLGAVGGLPRRHRLHQTAAGVGGTVGAGFIFEGGGAPFRVGLDYDLRVNTYLEPVHTGFVTLRFGCCRD</sequence>
<organism evidence="1 2">
    <name type="scientific">Plesiocystis pacifica SIR-1</name>
    <dbReference type="NCBI Taxonomy" id="391625"/>
    <lineage>
        <taxon>Bacteria</taxon>
        <taxon>Pseudomonadati</taxon>
        <taxon>Myxococcota</taxon>
        <taxon>Polyangia</taxon>
        <taxon>Nannocystales</taxon>
        <taxon>Nannocystaceae</taxon>
        <taxon>Plesiocystis</taxon>
    </lineage>
</organism>
<keyword evidence="2" id="KW-1185">Reference proteome</keyword>
<reference evidence="1 2" key="1">
    <citation type="submission" date="2007-06" db="EMBL/GenBank/DDBJ databases">
        <authorList>
            <person name="Shimkets L."/>
            <person name="Ferriera S."/>
            <person name="Johnson J."/>
            <person name="Kravitz S."/>
            <person name="Beeson K."/>
            <person name="Sutton G."/>
            <person name="Rogers Y.-H."/>
            <person name="Friedman R."/>
            <person name="Frazier M."/>
            <person name="Venter J.C."/>
        </authorList>
    </citation>
    <scope>NUCLEOTIDE SEQUENCE [LARGE SCALE GENOMIC DNA]</scope>
    <source>
        <strain evidence="1 2">SIR-1</strain>
    </source>
</reference>
<protein>
    <submittedName>
        <fullName evidence="1">Uncharacterized protein</fullName>
    </submittedName>
</protein>
<dbReference type="AlphaFoldDB" id="A6GJC6"/>
<dbReference type="RefSeq" id="WP_006976812.1">
    <property type="nucleotide sequence ID" value="NZ_ABCS01000154.1"/>
</dbReference>
<accession>A6GJC6</accession>
<name>A6GJC6_9BACT</name>
<gene>
    <name evidence="1" type="ORF">PPSIR1_35537</name>
</gene>
<dbReference type="Proteomes" id="UP000005801">
    <property type="component" value="Unassembled WGS sequence"/>
</dbReference>